<dbReference type="Proteomes" id="UP000071065">
    <property type="component" value="Chromosome"/>
</dbReference>
<evidence type="ECO:0000313" key="7">
    <source>
        <dbReference type="Proteomes" id="UP000071065"/>
    </source>
</evidence>
<keyword evidence="3 4" id="KW-0413">Isomerase</keyword>
<dbReference type="PANTHER" id="PTHR11122:SF13">
    <property type="entry name" value="GLUCOSE-6-PHOSPHATE 1-EPIMERASE"/>
    <property type="match status" value="1"/>
</dbReference>
<evidence type="ECO:0000256" key="2">
    <source>
        <dbReference type="ARBA" id="ARBA00005866"/>
    </source>
</evidence>
<dbReference type="STRING" id="570277.EZMO1_1535"/>
<dbReference type="CDD" id="cd09020">
    <property type="entry name" value="D-hex-6-P-epi_like"/>
    <property type="match status" value="1"/>
</dbReference>
<evidence type="ECO:0000256" key="5">
    <source>
        <dbReference type="PIRSR" id="PIRSR016020-1"/>
    </source>
</evidence>
<dbReference type="EC" id="5.1.3.15" evidence="4"/>
<dbReference type="PIRSF" id="PIRSF016020">
    <property type="entry name" value="PHexose_mutarotase"/>
    <property type="match status" value="1"/>
</dbReference>
<dbReference type="InterPro" id="IPR011013">
    <property type="entry name" value="Gal_mutarotase_sf_dom"/>
</dbReference>
<feature type="active site" evidence="5">
    <location>
        <position position="257"/>
    </location>
</feature>
<name>A0A142BAC5_9GAMM</name>
<dbReference type="PATRIC" id="fig|570277.3.peg.1656"/>
<dbReference type="InterPro" id="IPR025532">
    <property type="entry name" value="G6P_1-epimerase"/>
</dbReference>
<evidence type="ECO:0000313" key="6">
    <source>
        <dbReference type="EMBL" id="AMO55701.1"/>
    </source>
</evidence>
<evidence type="ECO:0000256" key="4">
    <source>
        <dbReference type="PIRNR" id="PIRNR016020"/>
    </source>
</evidence>
<evidence type="ECO:0000256" key="3">
    <source>
        <dbReference type="ARBA" id="ARBA00023235"/>
    </source>
</evidence>
<dbReference type="GO" id="GO:0030246">
    <property type="term" value="F:carbohydrate binding"/>
    <property type="evidence" value="ECO:0007669"/>
    <property type="project" value="UniProtKB-UniRule"/>
</dbReference>
<dbReference type="KEGG" id="emp:EZMO1_1535"/>
<comment type="similarity">
    <text evidence="2 4">Belongs to the glucose-6-phosphate 1-epimerase family.</text>
</comment>
<sequence length="284" mass="31139">MEGTQITQRLINKIAVLDIENAFARAVVSLHGGQVLSFQPHGEEKVLWLSPDAAYGEGKAIRGGIPICWPWFSKRAEGGPNHGFARTNLWRLKEQNTLQTGETRLLLSLPETTHAAWDGSASLETEIIIGKELKVSLIMQNIGDQPVAISQALHTYFNVSDVEAVTVEGLAGRRYLDEADNQKAYVQQGDVTLQGEVDRAYLNTSDTCTIIDPGLKRKIVIRKSGSNGTIVWNPGAELARQMADVPDEGYRHMVCVETATLPALAVQLEPQQTHTISTCISVVR</sequence>
<protein>
    <recommendedName>
        <fullName evidence="4">Putative glucose-6-phosphate 1-epimerase</fullName>
        <ecNumber evidence="4">5.1.3.15</ecNumber>
    </recommendedName>
</protein>
<proteinExistence type="inferred from homology"/>
<dbReference type="Gene3D" id="2.70.98.10">
    <property type="match status" value="1"/>
</dbReference>
<evidence type="ECO:0000256" key="1">
    <source>
        <dbReference type="ARBA" id="ARBA00001096"/>
    </source>
</evidence>
<dbReference type="GO" id="GO:0047938">
    <property type="term" value="F:glucose-6-phosphate 1-epimerase activity"/>
    <property type="evidence" value="ECO:0007669"/>
    <property type="project" value="UniProtKB-UniRule"/>
</dbReference>
<feature type="active site" evidence="5">
    <location>
        <position position="154"/>
    </location>
</feature>
<dbReference type="InterPro" id="IPR014718">
    <property type="entry name" value="GH-type_carb-bd"/>
</dbReference>
<dbReference type="Pfam" id="PF01263">
    <property type="entry name" value="Aldose_epim"/>
    <property type="match status" value="1"/>
</dbReference>
<dbReference type="RefSeq" id="WP_034874307.1">
    <property type="nucleotide sequence ID" value="NZ_CP013251.1"/>
</dbReference>
<dbReference type="SUPFAM" id="SSF74650">
    <property type="entry name" value="Galactose mutarotase-like"/>
    <property type="match status" value="1"/>
</dbReference>
<reference evidence="6 7" key="1">
    <citation type="journal article" date="2016" name="Front. Microbiol.">
        <title>Genomic Insight into the Host-Endosymbiont Relationship of Endozoicomonas montiporae CL-33(T) with its Coral Host.</title>
        <authorList>
            <person name="Ding J.-Y."/>
            <person name="Shiu J.-H."/>
            <person name="Chen W.-M."/>
            <person name="Chiang Y.-R."/>
            <person name="Tang S.-L."/>
        </authorList>
    </citation>
    <scope>NUCLEOTIDE SEQUENCE [LARGE SCALE GENOMIC DNA]</scope>
    <source>
        <strain evidence="6 7">CL-33</strain>
    </source>
</reference>
<organism evidence="6 7">
    <name type="scientific">Endozoicomonas montiporae CL-33</name>
    <dbReference type="NCBI Taxonomy" id="570277"/>
    <lineage>
        <taxon>Bacteria</taxon>
        <taxon>Pseudomonadati</taxon>
        <taxon>Pseudomonadota</taxon>
        <taxon>Gammaproteobacteria</taxon>
        <taxon>Oceanospirillales</taxon>
        <taxon>Endozoicomonadaceae</taxon>
        <taxon>Endozoicomonas</taxon>
    </lineage>
</organism>
<dbReference type="GO" id="GO:0005975">
    <property type="term" value="P:carbohydrate metabolic process"/>
    <property type="evidence" value="ECO:0007669"/>
    <property type="project" value="InterPro"/>
</dbReference>
<gene>
    <name evidence="6" type="ORF">EZMO1_1535</name>
</gene>
<comment type="catalytic activity">
    <reaction evidence="1">
        <text>alpha-D-glucose 6-phosphate = beta-D-glucose 6-phosphate</text>
        <dbReference type="Rhea" id="RHEA:16249"/>
        <dbReference type="ChEBI" id="CHEBI:58225"/>
        <dbReference type="ChEBI" id="CHEBI:58247"/>
        <dbReference type="EC" id="5.1.3.15"/>
    </reaction>
</comment>
<dbReference type="PANTHER" id="PTHR11122">
    <property type="entry name" value="APOSPORY-ASSOCIATED PROTEIN C-RELATED"/>
    <property type="match status" value="1"/>
</dbReference>
<dbReference type="GO" id="GO:0005737">
    <property type="term" value="C:cytoplasm"/>
    <property type="evidence" value="ECO:0007669"/>
    <property type="project" value="TreeGrafter"/>
</dbReference>
<accession>A0A142BAC5</accession>
<dbReference type="EMBL" id="CP013251">
    <property type="protein sequence ID" value="AMO55701.1"/>
    <property type="molecule type" value="Genomic_DNA"/>
</dbReference>
<dbReference type="InterPro" id="IPR008183">
    <property type="entry name" value="Aldose_1/G6P_1-epimerase"/>
</dbReference>
<dbReference type="AlphaFoldDB" id="A0A142BAC5"/>
<dbReference type="OrthoDB" id="9790727at2"/>